<keyword evidence="2" id="KW-0472">Membrane</keyword>
<organism evidence="6 7">
    <name type="scientific">Dokdonella immobilis</name>
    <dbReference type="NCBI Taxonomy" id="578942"/>
    <lineage>
        <taxon>Bacteria</taxon>
        <taxon>Pseudomonadati</taxon>
        <taxon>Pseudomonadota</taxon>
        <taxon>Gammaproteobacteria</taxon>
        <taxon>Lysobacterales</taxon>
        <taxon>Rhodanobacteraceae</taxon>
        <taxon>Dokdonella</taxon>
    </lineage>
</organism>
<evidence type="ECO:0000259" key="3">
    <source>
        <dbReference type="Pfam" id="PF05099"/>
    </source>
</evidence>
<name>A0A1I5B073_9GAMM</name>
<feature type="compositionally biased region" description="Pro residues" evidence="1">
    <location>
        <begin position="112"/>
        <end position="122"/>
    </location>
</feature>
<keyword evidence="2" id="KW-1133">Transmembrane helix</keyword>
<feature type="domain" description="TerB N-terminal" evidence="4">
    <location>
        <begin position="171"/>
        <end position="375"/>
    </location>
</feature>
<evidence type="ECO:0000313" key="7">
    <source>
        <dbReference type="Proteomes" id="UP000198575"/>
    </source>
</evidence>
<evidence type="ECO:0000313" key="6">
    <source>
        <dbReference type="EMBL" id="SFN68087.1"/>
    </source>
</evidence>
<sequence>MARRKSEAGVQGALILGFIILLAMVPRPIWIVVAVLGGGWLLYILLAPLFRGSAPKKPELTLAQLTGGSIREPTQAQRLRAQEIAQRAKDARTKANLSPQVPDPAAPWNIEPAPPVPMPDFPSRPAAPASSDDLYEARLASRGGPATPVPSRAIPRPKPAQAVPGRWIVPTQVIKFRDFGIPGGLFYIGHELESPSGGVDPCLINIRLNVAKFGDYTQRQMDYWPSYSRISADARCAYLKWLIQGRKAPDCDIGFVFLFFYGLERRVLFDGARGIDISADLPAIATELRRLLGLYAEKSGSFRSYATGLLDWVELSSLSDRLYDGPIPTFERSYEVPLHLRVALGQASRDRVPVPAELALRWARACPVVRLRTPATRCPDVFDRLFMQVYGRQHGAGMVLPKNRTKLKLVYRPASSAFRNLGILTQDFGGIPDVTVLQGPIQALQEIANTSCEALAAYSRLVGRDAANVDGIEGLLCLPTSLWPTSVCRRIERLVESLGEGMQTLRIDDALRQIDPNAIGKVSKETANGVARALREFGIGMEPNVLEGAKAPKPGDAVVLFKFDGSESSTVSHDGYQVAMLTLQLASAVARADGEFDAEEIAHLEQEIEHWTHLTPAHQTRLRAHVQWLVASRVTLASLKKKLEPLDTEARETLVDFMVALVHADGVIEPKEIAFLEKVYKALGIDPTRLSSDVHAGGTSPSTPASAPGEGLRLDAGRIAALQRDTEKVSALLANIFVEEEPVSVPRPEVEDDPPEGAAGEEVMGLDRVHSEFVRLLLSRPQWTRSELEDAAADMDLMLDGALEVVNEAAFDAHDEALIEGEDPMEVNLNIKETLEA</sequence>
<protein>
    <submittedName>
        <fullName evidence="6">Tellurite resistance protein</fullName>
    </submittedName>
</protein>
<dbReference type="Pfam" id="PF05099">
    <property type="entry name" value="TerB"/>
    <property type="match status" value="1"/>
</dbReference>
<dbReference type="EMBL" id="FOVF01000047">
    <property type="protein sequence ID" value="SFN68087.1"/>
    <property type="molecule type" value="Genomic_DNA"/>
</dbReference>
<evidence type="ECO:0000259" key="4">
    <source>
        <dbReference type="Pfam" id="PF13208"/>
    </source>
</evidence>
<dbReference type="CDD" id="cd07176">
    <property type="entry name" value="terB"/>
    <property type="match status" value="1"/>
</dbReference>
<evidence type="ECO:0000256" key="2">
    <source>
        <dbReference type="SAM" id="Phobius"/>
    </source>
</evidence>
<dbReference type="STRING" id="578942.SAMN05216289_1478"/>
<dbReference type="Gene3D" id="1.10.3680.10">
    <property type="entry name" value="TerB-like"/>
    <property type="match status" value="1"/>
</dbReference>
<dbReference type="SUPFAM" id="SSF158682">
    <property type="entry name" value="TerB-like"/>
    <property type="match status" value="1"/>
</dbReference>
<evidence type="ECO:0000256" key="1">
    <source>
        <dbReference type="SAM" id="MobiDB-lite"/>
    </source>
</evidence>
<dbReference type="Pfam" id="PF15615">
    <property type="entry name" value="TerB_C"/>
    <property type="match status" value="1"/>
</dbReference>
<feature type="domain" description="TerB-C" evidence="5">
    <location>
        <begin position="707"/>
        <end position="835"/>
    </location>
</feature>
<feature type="transmembrane region" description="Helical" evidence="2">
    <location>
        <begin position="7"/>
        <end position="24"/>
    </location>
</feature>
<dbReference type="InterPro" id="IPR028932">
    <property type="entry name" value="TerB-C"/>
</dbReference>
<reference evidence="6 7" key="1">
    <citation type="submission" date="2016-10" db="EMBL/GenBank/DDBJ databases">
        <authorList>
            <person name="de Groot N.N."/>
        </authorList>
    </citation>
    <scope>NUCLEOTIDE SEQUENCE [LARGE SCALE GENOMIC DNA]</scope>
    <source>
        <strain evidence="6 7">CGMCC 1.7659</strain>
    </source>
</reference>
<dbReference type="InterPro" id="IPR029024">
    <property type="entry name" value="TerB-like"/>
</dbReference>
<accession>A0A1I5B073</accession>
<proteinExistence type="predicted"/>
<feature type="region of interest" description="Disordered" evidence="1">
    <location>
        <begin position="691"/>
        <end position="711"/>
    </location>
</feature>
<keyword evidence="7" id="KW-1185">Reference proteome</keyword>
<dbReference type="Pfam" id="PF13208">
    <property type="entry name" value="TerB_N"/>
    <property type="match status" value="1"/>
</dbReference>
<feature type="domain" description="Co-chaperone DjlA N-terminal" evidence="3">
    <location>
        <begin position="584"/>
        <end position="689"/>
    </location>
</feature>
<dbReference type="AlphaFoldDB" id="A0A1I5B073"/>
<dbReference type="InterPro" id="IPR025266">
    <property type="entry name" value="TerB_N"/>
</dbReference>
<gene>
    <name evidence="6" type="ORF">SAMN05216289_1478</name>
</gene>
<evidence type="ECO:0000259" key="5">
    <source>
        <dbReference type="Pfam" id="PF15615"/>
    </source>
</evidence>
<dbReference type="Proteomes" id="UP000198575">
    <property type="component" value="Unassembled WGS sequence"/>
</dbReference>
<keyword evidence="2" id="KW-0812">Transmembrane</keyword>
<feature type="region of interest" description="Disordered" evidence="1">
    <location>
        <begin position="86"/>
        <end position="161"/>
    </location>
</feature>
<dbReference type="InterPro" id="IPR007791">
    <property type="entry name" value="DjlA_N"/>
</dbReference>